<gene>
    <name evidence="2" type="ORF">L914_18166</name>
</gene>
<reference evidence="2" key="1">
    <citation type="submission" date="2013-11" db="EMBL/GenBank/DDBJ databases">
        <title>The Genome Sequence of Phytophthora parasitica IAC_01/95.</title>
        <authorList>
            <consortium name="The Broad Institute Genomics Platform"/>
            <person name="Russ C."/>
            <person name="Tyler B."/>
            <person name="Panabieres F."/>
            <person name="Shan W."/>
            <person name="Tripathy S."/>
            <person name="Grunwald N."/>
            <person name="Machado M."/>
            <person name="Johnson C.S."/>
            <person name="Arredondo F."/>
            <person name="Hong C."/>
            <person name="Coffey M."/>
            <person name="Young S.K."/>
            <person name="Zeng Q."/>
            <person name="Gargeya S."/>
            <person name="Fitzgerald M."/>
            <person name="Abouelleil A."/>
            <person name="Alvarado L."/>
            <person name="Chapman S.B."/>
            <person name="Gainer-Dewar J."/>
            <person name="Goldberg J."/>
            <person name="Griggs A."/>
            <person name="Gujja S."/>
            <person name="Hansen M."/>
            <person name="Howarth C."/>
            <person name="Imamovic A."/>
            <person name="Ireland A."/>
            <person name="Larimer J."/>
            <person name="McCowan C."/>
            <person name="Murphy C."/>
            <person name="Pearson M."/>
            <person name="Poon T.W."/>
            <person name="Priest M."/>
            <person name="Roberts A."/>
            <person name="Saif S."/>
            <person name="Shea T."/>
            <person name="Sykes S."/>
            <person name="Wortman J."/>
            <person name="Nusbaum C."/>
            <person name="Birren B."/>
        </authorList>
    </citation>
    <scope>NUCLEOTIDE SEQUENCE [LARGE SCALE GENOMIC DNA]</scope>
    <source>
        <strain evidence="2">IAC_01/95</strain>
    </source>
</reference>
<dbReference type="AlphaFoldDB" id="W2MEP7"/>
<sequence length="111" mass="12793">MAEGAAFKEREGALLRELSALYTKLNQVREKRVKAEQESGDNDHDTDDEGIKGSRRRRRVLLVTRTLPFWLVSEDAQSQWRAEFPEHASLNGAMEIFQSLHENYDCVWIGS</sequence>
<dbReference type="VEuPathDB" id="FungiDB:PPTG_05053"/>
<protein>
    <submittedName>
        <fullName evidence="2">Uncharacterized protein</fullName>
    </submittedName>
</protein>
<feature type="region of interest" description="Disordered" evidence="1">
    <location>
        <begin position="32"/>
        <end position="51"/>
    </location>
</feature>
<accession>W2MEP7</accession>
<name>W2MEP7_PHYNI</name>
<dbReference type="Proteomes" id="UP000054532">
    <property type="component" value="Unassembled WGS sequence"/>
</dbReference>
<evidence type="ECO:0000313" key="2">
    <source>
        <dbReference type="EMBL" id="ETM34821.1"/>
    </source>
</evidence>
<evidence type="ECO:0000256" key="1">
    <source>
        <dbReference type="SAM" id="MobiDB-lite"/>
    </source>
</evidence>
<feature type="compositionally biased region" description="Basic and acidic residues" evidence="1">
    <location>
        <begin position="32"/>
        <end position="43"/>
    </location>
</feature>
<proteinExistence type="predicted"/>
<dbReference type="EMBL" id="KI695714">
    <property type="protein sequence ID" value="ETM34821.1"/>
    <property type="molecule type" value="Genomic_DNA"/>
</dbReference>
<organism evidence="2">
    <name type="scientific">Phytophthora nicotianae</name>
    <name type="common">Potato buckeye rot agent</name>
    <name type="synonym">Phytophthora parasitica</name>
    <dbReference type="NCBI Taxonomy" id="4792"/>
    <lineage>
        <taxon>Eukaryota</taxon>
        <taxon>Sar</taxon>
        <taxon>Stramenopiles</taxon>
        <taxon>Oomycota</taxon>
        <taxon>Peronosporomycetes</taxon>
        <taxon>Peronosporales</taxon>
        <taxon>Peronosporaceae</taxon>
        <taxon>Phytophthora</taxon>
    </lineage>
</organism>
<feature type="non-terminal residue" evidence="2">
    <location>
        <position position="111"/>
    </location>
</feature>